<evidence type="ECO:0000313" key="1">
    <source>
        <dbReference type="EMBL" id="KRY21722.1"/>
    </source>
</evidence>
<keyword evidence="2" id="KW-1185">Reference proteome</keyword>
<protein>
    <submittedName>
        <fullName evidence="1">Uncharacterized protein</fullName>
    </submittedName>
</protein>
<dbReference type="EMBL" id="JYDQ01000014">
    <property type="protein sequence ID" value="KRY21722.1"/>
    <property type="molecule type" value="Genomic_DNA"/>
</dbReference>
<reference evidence="1 2" key="1">
    <citation type="submission" date="2015-01" db="EMBL/GenBank/DDBJ databases">
        <title>Evolution of Trichinella species and genotypes.</title>
        <authorList>
            <person name="Korhonen P.K."/>
            <person name="Edoardo P."/>
            <person name="Giuseppe L.R."/>
            <person name="Gasser R.B."/>
        </authorList>
    </citation>
    <scope>NUCLEOTIDE SEQUENCE [LARGE SCALE GENOMIC DNA]</scope>
    <source>
        <strain evidence="1">ISS2496</strain>
    </source>
</reference>
<accession>A0A0V1AB27</accession>
<dbReference type="AlphaFoldDB" id="A0A0V1AB27"/>
<evidence type="ECO:0000313" key="2">
    <source>
        <dbReference type="Proteomes" id="UP000054783"/>
    </source>
</evidence>
<organism evidence="1 2">
    <name type="scientific">Trichinella patagoniensis</name>
    <dbReference type="NCBI Taxonomy" id="990121"/>
    <lineage>
        <taxon>Eukaryota</taxon>
        <taxon>Metazoa</taxon>
        <taxon>Ecdysozoa</taxon>
        <taxon>Nematoda</taxon>
        <taxon>Enoplea</taxon>
        <taxon>Dorylaimia</taxon>
        <taxon>Trichinellida</taxon>
        <taxon>Trichinellidae</taxon>
        <taxon>Trichinella</taxon>
    </lineage>
</organism>
<dbReference type="Proteomes" id="UP000054783">
    <property type="component" value="Unassembled WGS sequence"/>
</dbReference>
<name>A0A0V1AB27_9BILA</name>
<proteinExistence type="predicted"/>
<comment type="caution">
    <text evidence="1">The sequence shown here is derived from an EMBL/GenBank/DDBJ whole genome shotgun (WGS) entry which is preliminary data.</text>
</comment>
<sequence length="72" mass="8340">MDPIQPHIIDICFLGTKTFVLETTKRVSNTICLSRSPTILIIWFCDTSFCGGVNWLGNIVRKKRDEQLCEHW</sequence>
<gene>
    <name evidence="1" type="ORF">T12_4386</name>
</gene>